<evidence type="ECO:0000259" key="1">
    <source>
        <dbReference type="Pfam" id="PF09995"/>
    </source>
</evidence>
<comment type="caution">
    <text evidence="2">The sequence shown here is derived from an EMBL/GenBank/DDBJ whole genome shotgun (WGS) entry which is preliminary data.</text>
</comment>
<dbReference type="Proteomes" id="UP000807306">
    <property type="component" value="Unassembled WGS sequence"/>
</dbReference>
<name>A0A9P6E7S7_9AGAR</name>
<keyword evidence="3" id="KW-1185">Reference proteome</keyword>
<dbReference type="AlphaFoldDB" id="A0A9P6E7S7"/>
<gene>
    <name evidence="2" type="ORF">CPB83DRAFT_898089</name>
</gene>
<dbReference type="PANTHER" id="PTHR36124">
    <property type="match status" value="1"/>
</dbReference>
<dbReference type="EMBL" id="MU157902">
    <property type="protein sequence ID" value="KAF9524231.1"/>
    <property type="molecule type" value="Genomic_DNA"/>
</dbReference>
<dbReference type="InterPro" id="IPR046366">
    <property type="entry name" value="MPAB"/>
</dbReference>
<protein>
    <recommendedName>
        <fullName evidence="1">ER-bound oxygenase mpaB/mpaB'/Rubber oxygenase catalytic domain-containing protein</fullName>
    </recommendedName>
</protein>
<feature type="domain" description="ER-bound oxygenase mpaB/mpaB'/Rubber oxygenase catalytic" evidence="1">
    <location>
        <begin position="177"/>
        <end position="300"/>
    </location>
</feature>
<accession>A0A9P6E7S7</accession>
<reference evidence="2" key="1">
    <citation type="submission" date="2020-11" db="EMBL/GenBank/DDBJ databases">
        <authorList>
            <consortium name="DOE Joint Genome Institute"/>
            <person name="Ahrendt S."/>
            <person name="Riley R."/>
            <person name="Andreopoulos W."/>
            <person name="Labutti K."/>
            <person name="Pangilinan J."/>
            <person name="Ruiz-Duenas F.J."/>
            <person name="Barrasa J.M."/>
            <person name="Sanchez-Garcia M."/>
            <person name="Camarero S."/>
            <person name="Miyauchi S."/>
            <person name="Serrano A."/>
            <person name="Linde D."/>
            <person name="Babiker R."/>
            <person name="Drula E."/>
            <person name="Ayuso-Fernandez I."/>
            <person name="Pacheco R."/>
            <person name="Padilla G."/>
            <person name="Ferreira P."/>
            <person name="Barriuso J."/>
            <person name="Kellner H."/>
            <person name="Castanera R."/>
            <person name="Alfaro M."/>
            <person name="Ramirez L."/>
            <person name="Pisabarro A.G."/>
            <person name="Kuo A."/>
            <person name="Tritt A."/>
            <person name="Lipzen A."/>
            <person name="He G."/>
            <person name="Yan M."/>
            <person name="Ng V."/>
            <person name="Cullen D."/>
            <person name="Martin F."/>
            <person name="Rosso M.-N."/>
            <person name="Henrissat B."/>
            <person name="Hibbett D."/>
            <person name="Martinez A.T."/>
            <person name="Grigoriev I.V."/>
        </authorList>
    </citation>
    <scope>NUCLEOTIDE SEQUENCE</scope>
    <source>
        <strain evidence="2">CBS 506.95</strain>
    </source>
</reference>
<dbReference type="GO" id="GO:0016491">
    <property type="term" value="F:oxidoreductase activity"/>
    <property type="evidence" value="ECO:0007669"/>
    <property type="project" value="InterPro"/>
</dbReference>
<dbReference type="PANTHER" id="PTHR36124:SF1">
    <property type="entry name" value="ER-BOUND OXYGENASE MPAB_MPAB'_RUBBER OXYGENASE CATALYTIC DOMAIN-CONTAINING PROTEIN"/>
    <property type="match status" value="1"/>
</dbReference>
<evidence type="ECO:0000313" key="2">
    <source>
        <dbReference type="EMBL" id="KAF9524231.1"/>
    </source>
</evidence>
<dbReference type="InterPro" id="IPR018713">
    <property type="entry name" value="MPAB/Lcp_cat_dom"/>
</dbReference>
<dbReference type="OrthoDB" id="545169at2759"/>
<dbReference type="Pfam" id="PF09995">
    <property type="entry name" value="MPAB_Lcp_cat"/>
    <property type="match status" value="1"/>
</dbReference>
<organism evidence="2 3">
    <name type="scientific">Crepidotus variabilis</name>
    <dbReference type="NCBI Taxonomy" id="179855"/>
    <lineage>
        <taxon>Eukaryota</taxon>
        <taxon>Fungi</taxon>
        <taxon>Dikarya</taxon>
        <taxon>Basidiomycota</taxon>
        <taxon>Agaricomycotina</taxon>
        <taxon>Agaricomycetes</taxon>
        <taxon>Agaricomycetidae</taxon>
        <taxon>Agaricales</taxon>
        <taxon>Agaricineae</taxon>
        <taxon>Crepidotaceae</taxon>
        <taxon>Crepidotus</taxon>
    </lineage>
</organism>
<sequence length="439" mass="50236">MPVLSVLPPDFLEQLTSYVTPTRLLVGCLVLWVSAVRAFRWRRYNAIHREYEAKWNNGQGTITPEEAQKICHVSTMYDMPELLNNALAFALFKTYAVPTISKLLVQMKQLSSSNTVSRRYADTEILISTWFTCPISGFHDPQFALKNREMGDDAQPAEDPRAMIALARTNWLHGHYKISNDDYLYTLCLFILEPITWARKYGWRPLSPLEQHSFYTLWAEIGRRMNLQDIPESVEAFQIWGREYEERVMVPTQSNHDTAVHTLNELLAAAPNAFGIKKFGERIAICLLDDIVREAMMYPASPWIYHVIANSLMSSVSFIQRWFMLPRRHPKTHFDTSLGLRFAPGVCPRMHPKKWTAKPWYKPESTGLGYYRDKLLVSIGFYNEMPGAHLKSDGYRLEEVGPAAFENSAHEEVMKNAADLLGCPIAGPWSLEARKGAGI</sequence>
<proteinExistence type="predicted"/>
<evidence type="ECO:0000313" key="3">
    <source>
        <dbReference type="Proteomes" id="UP000807306"/>
    </source>
</evidence>